<evidence type="ECO:0000313" key="2">
    <source>
        <dbReference type="EMBL" id="MCU4718561.1"/>
    </source>
</evidence>
<organism evidence="3 5">
    <name type="scientific">Halapricum hydrolyticum</name>
    <dbReference type="NCBI Taxonomy" id="2979991"/>
    <lineage>
        <taxon>Archaea</taxon>
        <taxon>Methanobacteriati</taxon>
        <taxon>Methanobacteriota</taxon>
        <taxon>Stenosarchaea group</taxon>
        <taxon>Halobacteria</taxon>
        <taxon>Halobacteriales</taxon>
        <taxon>Haloarculaceae</taxon>
        <taxon>Halapricum</taxon>
    </lineage>
</organism>
<dbReference type="Proteomes" id="UP001208186">
    <property type="component" value="Unassembled WGS sequence"/>
</dbReference>
<feature type="domain" description="Transcription regulator TrmB C-terminal" evidence="1">
    <location>
        <begin position="52"/>
        <end position="90"/>
    </location>
</feature>
<dbReference type="Pfam" id="PF11495">
    <property type="entry name" value="Regulator_TrmB"/>
    <property type="match status" value="1"/>
</dbReference>
<gene>
    <name evidence="3" type="ORF">OB914_11495</name>
    <name evidence="2" type="ORF">OB916_10860</name>
</gene>
<dbReference type="InterPro" id="IPR021586">
    <property type="entry name" value="Tscrpt_reg_TrmB_C"/>
</dbReference>
<evidence type="ECO:0000259" key="1">
    <source>
        <dbReference type="Pfam" id="PF11495"/>
    </source>
</evidence>
<evidence type="ECO:0000313" key="4">
    <source>
        <dbReference type="Proteomes" id="UP001208186"/>
    </source>
</evidence>
<protein>
    <recommendedName>
        <fullName evidence="1">Transcription regulator TrmB C-terminal domain-containing protein</fullName>
    </recommendedName>
</protein>
<name>A0AAE3LFK7_9EURY</name>
<dbReference type="EMBL" id="JAOPKD010000011">
    <property type="protein sequence ID" value="MCU4727590.1"/>
    <property type="molecule type" value="Genomic_DNA"/>
</dbReference>
<evidence type="ECO:0000313" key="3">
    <source>
        <dbReference type="EMBL" id="MCU4727590.1"/>
    </source>
</evidence>
<dbReference type="AlphaFoldDB" id="A0AAE3LFK7"/>
<sequence length="94" mass="10585">MKTLPPVQRLCLSSCPLPRPPPVLDEPVDLYHVRGSQFTVVDVRQSLIEPRDSSFGFENTLFVEFEEGVRTVGGEDAFLEDYEAARVTLMRDDG</sequence>
<dbReference type="Proteomes" id="UP001209746">
    <property type="component" value="Unassembled WGS sequence"/>
</dbReference>
<dbReference type="EMBL" id="JAOPKC010000012">
    <property type="protein sequence ID" value="MCU4718561.1"/>
    <property type="molecule type" value="Genomic_DNA"/>
</dbReference>
<proteinExistence type="predicted"/>
<evidence type="ECO:0000313" key="5">
    <source>
        <dbReference type="Proteomes" id="UP001209746"/>
    </source>
</evidence>
<dbReference type="SUPFAM" id="SSF159071">
    <property type="entry name" value="TrmB C-terminal domain-like"/>
    <property type="match status" value="1"/>
</dbReference>
<dbReference type="RefSeq" id="WP_315909317.1">
    <property type="nucleotide sequence ID" value="NZ_JAOPKC010000012.1"/>
</dbReference>
<comment type="caution">
    <text evidence="3">The sequence shown here is derived from an EMBL/GenBank/DDBJ whole genome shotgun (WGS) entry which is preliminary data.</text>
</comment>
<keyword evidence="4" id="KW-1185">Reference proteome</keyword>
<accession>A0AAE3LFK7</accession>
<reference evidence="3" key="1">
    <citation type="submission" date="2023-02" db="EMBL/GenBank/DDBJ databases">
        <title>Enrichment on poylsaccharides allowed isolation of novel metabolic and taxonomic groups of Haloarchaea.</title>
        <authorList>
            <person name="Sorokin D.Y."/>
            <person name="Elcheninov A.G."/>
            <person name="Khizhniak T.V."/>
            <person name="Kolganova T.V."/>
            <person name="Kublanov I.V."/>
        </authorList>
    </citation>
    <scope>NUCLEOTIDE SEQUENCE</scope>
    <source>
        <strain evidence="2 4">HArc-curdl5-1</strain>
        <strain evidence="3">HArc-curdl7</strain>
    </source>
</reference>